<comment type="subcellular location">
    <subcellularLocation>
        <location evidence="1 7">Nucleus</location>
    </subcellularLocation>
</comment>
<evidence type="ECO:0000256" key="4">
    <source>
        <dbReference type="ARBA" id="ARBA00022880"/>
    </source>
</evidence>
<accession>A0ABR0T596</accession>
<keyword evidence="11" id="KW-1185">Reference proteome</keyword>
<keyword evidence="5 7" id="KW-0539">Nucleus</keyword>
<feature type="domain" description="Chromosome segregation in meiosis protein 3" evidence="9">
    <location>
        <begin position="69"/>
        <end position="150"/>
    </location>
</feature>
<feature type="compositionally biased region" description="Low complexity" evidence="8">
    <location>
        <begin position="165"/>
        <end position="196"/>
    </location>
</feature>
<dbReference type="Proteomes" id="UP001338125">
    <property type="component" value="Unassembled WGS sequence"/>
</dbReference>
<feature type="compositionally biased region" description="Acidic residues" evidence="8">
    <location>
        <begin position="17"/>
        <end position="30"/>
    </location>
</feature>
<evidence type="ECO:0000259" key="9">
    <source>
        <dbReference type="Pfam" id="PF07962"/>
    </source>
</evidence>
<dbReference type="Pfam" id="PF07962">
    <property type="entry name" value="Swi3"/>
    <property type="match status" value="1"/>
</dbReference>
<keyword evidence="3 7" id="KW-0227">DNA damage</keyword>
<protein>
    <recommendedName>
        <fullName evidence="7">Chromosome segregation in meiosis protein</fullName>
    </recommendedName>
</protein>
<sequence>MPSVLASERTSARADDLDNYGIDDFDDDENPFASPSSPGPSKKRKEPDSGLGIDQEVSIQKRARVPNVKLDEDRLLGPAGIPKLRARAAGLKLKGKGHEFSDASRLLSFYQLWLDDLFPKARFLDALVMVEKAGHKKRLQVARQDWINEGKPKYGDEEPNDDALDGAGATGNTGDDTTAQSSSSSSNQQQTSQPTTGRGRTPVRDDVPDEDDLYDATPKPQRTVPIRNDAPDDDDLEALMAEAETIDTQPKSKPPPSNPEPDGDDLDALIAEAEVEDKASNASKSASTAAAAAAAAPTKRNDFADDEEAMQEMEGLW</sequence>
<proteinExistence type="inferred from homology"/>
<dbReference type="PANTHER" id="PTHR13220:SF11">
    <property type="entry name" value="TIMELESS-INTERACTING PROTEIN"/>
    <property type="match status" value="1"/>
</dbReference>
<feature type="region of interest" description="Disordered" evidence="8">
    <location>
        <begin position="149"/>
        <end position="317"/>
    </location>
</feature>
<evidence type="ECO:0000256" key="5">
    <source>
        <dbReference type="ARBA" id="ARBA00023242"/>
    </source>
</evidence>
<dbReference type="EMBL" id="JAVFKD010000001">
    <property type="protein sequence ID" value="KAK5999106.1"/>
    <property type="molecule type" value="Genomic_DNA"/>
</dbReference>
<evidence type="ECO:0000256" key="8">
    <source>
        <dbReference type="SAM" id="MobiDB-lite"/>
    </source>
</evidence>
<evidence type="ECO:0000256" key="3">
    <source>
        <dbReference type="ARBA" id="ARBA00022763"/>
    </source>
</evidence>
<evidence type="ECO:0000256" key="2">
    <source>
        <dbReference type="ARBA" id="ARBA00006075"/>
    </source>
</evidence>
<keyword evidence="6 7" id="KW-0131">Cell cycle</keyword>
<dbReference type="InterPro" id="IPR040038">
    <property type="entry name" value="TIPIN/Csm3/Swi3"/>
</dbReference>
<evidence type="ECO:0000256" key="1">
    <source>
        <dbReference type="ARBA" id="ARBA00004123"/>
    </source>
</evidence>
<reference evidence="10 11" key="1">
    <citation type="submission" date="2024-01" db="EMBL/GenBank/DDBJ databases">
        <title>Complete genome of Cladobotryum mycophilum ATHUM6906.</title>
        <authorList>
            <person name="Christinaki A.C."/>
            <person name="Myridakis A.I."/>
            <person name="Kouvelis V.N."/>
        </authorList>
    </citation>
    <scope>NUCLEOTIDE SEQUENCE [LARGE SCALE GENOMIC DNA]</scope>
    <source>
        <strain evidence="10 11">ATHUM6906</strain>
    </source>
</reference>
<comment type="similarity">
    <text evidence="2 7">Belongs to the CSM3 family.</text>
</comment>
<evidence type="ECO:0000313" key="11">
    <source>
        <dbReference type="Proteomes" id="UP001338125"/>
    </source>
</evidence>
<name>A0ABR0T596_9HYPO</name>
<evidence type="ECO:0000256" key="6">
    <source>
        <dbReference type="ARBA" id="ARBA00023306"/>
    </source>
</evidence>
<dbReference type="PANTHER" id="PTHR13220">
    <property type="entry name" value="TIMELESS INTERACTING-RELATED"/>
    <property type="match status" value="1"/>
</dbReference>
<comment type="function">
    <text evidence="7">Plays an important role in the control of DNA replication and the maintenance of replication fork stability.</text>
</comment>
<feature type="compositionally biased region" description="Low complexity" evidence="8">
    <location>
        <begin position="280"/>
        <end position="296"/>
    </location>
</feature>
<keyword evidence="4" id="KW-0236">DNA replication inhibitor</keyword>
<evidence type="ECO:0000313" key="10">
    <source>
        <dbReference type="EMBL" id="KAK5999106.1"/>
    </source>
</evidence>
<evidence type="ECO:0000256" key="7">
    <source>
        <dbReference type="RuleBase" id="RU366049"/>
    </source>
</evidence>
<dbReference type="InterPro" id="IPR012923">
    <property type="entry name" value="Csm3"/>
</dbReference>
<organism evidence="10 11">
    <name type="scientific">Cladobotryum mycophilum</name>
    <dbReference type="NCBI Taxonomy" id="491253"/>
    <lineage>
        <taxon>Eukaryota</taxon>
        <taxon>Fungi</taxon>
        <taxon>Dikarya</taxon>
        <taxon>Ascomycota</taxon>
        <taxon>Pezizomycotina</taxon>
        <taxon>Sordariomycetes</taxon>
        <taxon>Hypocreomycetidae</taxon>
        <taxon>Hypocreales</taxon>
        <taxon>Hypocreaceae</taxon>
        <taxon>Cladobotryum</taxon>
    </lineage>
</organism>
<feature type="region of interest" description="Disordered" evidence="8">
    <location>
        <begin position="1"/>
        <end position="57"/>
    </location>
</feature>
<gene>
    <name evidence="10" type="ORF">PT974_01495</name>
</gene>
<comment type="caution">
    <text evidence="10">The sequence shown here is derived from an EMBL/GenBank/DDBJ whole genome shotgun (WGS) entry which is preliminary data.</text>
</comment>